<organism evidence="7 8">
    <name type="scientific">Zea mays</name>
    <name type="common">Maize</name>
    <dbReference type="NCBI Taxonomy" id="4577"/>
    <lineage>
        <taxon>Eukaryota</taxon>
        <taxon>Viridiplantae</taxon>
        <taxon>Streptophyta</taxon>
        <taxon>Embryophyta</taxon>
        <taxon>Tracheophyta</taxon>
        <taxon>Spermatophyta</taxon>
        <taxon>Magnoliopsida</taxon>
        <taxon>Liliopsida</taxon>
        <taxon>Poales</taxon>
        <taxon>Poaceae</taxon>
        <taxon>PACMAD clade</taxon>
        <taxon>Panicoideae</taxon>
        <taxon>Andropogonodae</taxon>
        <taxon>Andropogoneae</taxon>
        <taxon>Tripsacinae</taxon>
        <taxon>Zea</taxon>
    </lineage>
</organism>
<reference evidence="7 8" key="1">
    <citation type="journal article" date="2018" name="Nat. Genet.">
        <title>Extensive intraspecific gene order and gene structural variations between Mo17 and other maize genomes.</title>
        <authorList>
            <person name="Sun S."/>
            <person name="Zhou Y."/>
            <person name="Chen J."/>
            <person name="Shi J."/>
            <person name="Zhao H."/>
            <person name="Zhao H."/>
            <person name="Song W."/>
            <person name="Zhang M."/>
            <person name="Cui Y."/>
            <person name="Dong X."/>
            <person name="Liu H."/>
            <person name="Ma X."/>
            <person name="Jiao Y."/>
            <person name="Wang B."/>
            <person name="Wei X."/>
            <person name="Stein J.C."/>
            <person name="Glaubitz J.C."/>
            <person name="Lu F."/>
            <person name="Yu G."/>
            <person name="Liang C."/>
            <person name="Fengler K."/>
            <person name="Li B."/>
            <person name="Rafalski A."/>
            <person name="Schnable P.S."/>
            <person name="Ware D.H."/>
            <person name="Buckler E.S."/>
            <person name="Lai J."/>
        </authorList>
    </citation>
    <scope>NUCLEOTIDE SEQUENCE [LARGE SCALE GENOMIC DNA]</scope>
    <source>
        <strain evidence="8">cv. Missouri 17</strain>
        <tissue evidence="7">Seedling</tissue>
    </source>
</reference>
<dbReference type="GO" id="GO:0000723">
    <property type="term" value="P:telomere maintenance"/>
    <property type="evidence" value="ECO:0007669"/>
    <property type="project" value="InterPro"/>
</dbReference>
<feature type="domain" description="DNA helicase Pif1-like DEAD-box helicase" evidence="4">
    <location>
        <begin position="1369"/>
        <end position="1575"/>
    </location>
</feature>
<dbReference type="Pfam" id="PF14214">
    <property type="entry name" value="Helitron_like_N"/>
    <property type="match status" value="1"/>
</dbReference>
<dbReference type="InterPro" id="IPR027417">
    <property type="entry name" value="P-loop_NTPase"/>
</dbReference>
<dbReference type="InterPro" id="IPR049163">
    <property type="entry name" value="Pif1-like_2B_dom"/>
</dbReference>
<dbReference type="Pfam" id="PF05970">
    <property type="entry name" value="PIF1"/>
    <property type="match status" value="1"/>
</dbReference>
<evidence type="ECO:0000259" key="5">
    <source>
        <dbReference type="Pfam" id="PF14214"/>
    </source>
</evidence>
<keyword evidence="2" id="KW-0175">Coiled coil</keyword>
<comment type="cofactor">
    <cofactor evidence="1">
        <name>Mg(2+)</name>
        <dbReference type="ChEBI" id="CHEBI:18420"/>
    </cofactor>
</comment>
<name>A0A3L6FB24_MAIZE</name>
<evidence type="ECO:0000259" key="6">
    <source>
        <dbReference type="Pfam" id="PF21530"/>
    </source>
</evidence>
<dbReference type="GO" id="GO:0043139">
    <property type="term" value="F:5'-3' DNA helicase activity"/>
    <property type="evidence" value="ECO:0007669"/>
    <property type="project" value="UniProtKB-EC"/>
</dbReference>
<dbReference type="Gene3D" id="3.40.50.300">
    <property type="entry name" value="P-loop containing nucleotide triphosphate hydrolases"/>
    <property type="match status" value="2"/>
</dbReference>
<keyword evidence="1" id="KW-0227">DNA damage</keyword>
<keyword evidence="1" id="KW-0233">DNA recombination</keyword>
<gene>
    <name evidence="7" type="primary">pif1_169</name>
    <name evidence="7" type="ORF">Zm00014a_036723</name>
</gene>
<dbReference type="InterPro" id="IPR010285">
    <property type="entry name" value="DNA_helicase_pif1-like_DEAD"/>
</dbReference>
<keyword evidence="1" id="KW-0547">Nucleotide-binding</keyword>
<keyword evidence="1 7" id="KW-0347">Helicase</keyword>
<dbReference type="ExpressionAtlas" id="A0A3L6FB24">
    <property type="expression patterns" value="baseline and differential"/>
</dbReference>
<keyword evidence="1" id="KW-0067">ATP-binding</keyword>
<dbReference type="GO" id="GO:0005524">
    <property type="term" value="F:ATP binding"/>
    <property type="evidence" value="ECO:0007669"/>
    <property type="project" value="UniProtKB-KW"/>
</dbReference>
<dbReference type="Gene3D" id="3.40.50.720">
    <property type="entry name" value="NAD(P)-binding Rossmann-like Domain"/>
    <property type="match status" value="1"/>
</dbReference>
<dbReference type="PANTHER" id="PTHR10492:SF92">
    <property type="entry name" value="ATP-DEPENDENT DNA HELICASE"/>
    <property type="match status" value="1"/>
</dbReference>
<feature type="domain" description="Helitron helicase-like" evidence="5">
    <location>
        <begin position="749"/>
        <end position="923"/>
    </location>
</feature>
<comment type="catalytic activity">
    <reaction evidence="1">
        <text>ATP + H2O = ADP + phosphate + H(+)</text>
        <dbReference type="Rhea" id="RHEA:13065"/>
        <dbReference type="ChEBI" id="CHEBI:15377"/>
        <dbReference type="ChEBI" id="CHEBI:15378"/>
        <dbReference type="ChEBI" id="CHEBI:30616"/>
        <dbReference type="ChEBI" id="CHEBI:43474"/>
        <dbReference type="ChEBI" id="CHEBI:456216"/>
        <dbReference type="EC" id="5.6.2.3"/>
    </reaction>
</comment>
<comment type="similarity">
    <text evidence="1">Belongs to the helicase family.</text>
</comment>
<sequence length="1845" mass="209665">MSRAAQNMSLSPVVLRATTANDGNCAPPPPPAVVLLAPHMVRCAVAAAHEQLPPARKDGSGDNEAGVGLVLNFSSTHVVPSARHLATVFSRFGPVKEVRADNSTALVVFDSVQYIGKSKAEVAAKRVMEWVNGVNIVPHFCRIGDKEIEFYSQFHIVVLGLDSIAHCIEYAHLIKWDEVHPGKPFDGDDAEHMQWIYSKIGNDASQFVGPLVLNLSIKGTLLVMDQIGYNAGRTPFTDISNTIITGNQNESNSLGPIVDAKERKRQRDRERYVAMTVEEKNEKNRKRREARQRNKGLSIEPLSSRAFCKWVTYEEDVNTDQACEVVSFPDDSSTIDFTNLSTQDIAGGDEQVNLDAYDDSDWLHRNETFQANNIATSKDLLTPGCVHETVDNIPKHTMKRAAYFSERYKNMTPVERESRRVRLRLYNKTPRRKDANKECSRKRRALQGDTLNQESIAMEDPLYTPEVVRPTTYGIEPYGSSVTTCDWVIPEFVMTSFLPTSTQTKDVGSLDMSTEPLRRRHHVLSETRPATLGRRNQQFEADIARNVATVTEDTICDAMEEDDWTQPHLNAEIHNNDDEIDEDIEIDGTQDESTATDLPDPYDKVYSNVPEETHMLKSVPNCGYCTAKKFDMTTNVRDSGIYTFRAQGMMYHNIKSFGREGGAEHKHLELYFYDDDPNLEHRYRKCREECQQKDKDVIKQLVGILRENPYSEHLRSMGHVENLDDYRITLNLDQTLNQKTYNTPLTSEIRPGIFNPILHGKRLFQQFAVDTYIKIESSRLDFIRKNQDRLQADLYQGLVDSMLDGDIRAEKVGKRIVLSPSFIGGPRDMRRRYMDAMALVRKFGKPDIFLTMTCNPNWDEIRTELLPGQTLQDRLDLVVRVFHAKLQELKHRLTKHDILGKVRAYVYVVEFQKRGLPHAHFLLIMQRKYKLTCPGQYDLLISAEIPDKKYPELRKMVIKHMMHGPCGSLNPICPCTKGRASCKNHYPRPFCNATLQGKDSYPVYRRRDDGRKEKVRGFELDNRWVVPYNPYLLRLFNCHINVEACGSIKAVKYMFKYIYKGHDRASVVMRDASKADDDVDEIKQYRDARWVTPPEALWRIYGFELSQNSPPVMQLQLHLPNMHMVAFHERQMVERVVNRPGADRSMLTAYFEANRLHEEAQGILYRDFPEWYTWQSGKGKVWQRRKRDTGGQVGRIISAHPAEGERYYLRVLLNHVTGATSYVDLSTIDGVTLPTFREAAERRGLLESDNTLDDCLTERALFQMPSALRRLFATILVYCEPSDVAVLWQKHLDAMSEDYQHRSQSKTHVEQMVLIDIRNMLQSMGKDIKTFPLPPIIDTYDDAIGTAREVYEEESIEPAVGDVVLKDSLNEEQRATYDKILSAIDTDQHGLFFVDGPGGTGKTYLYRVLLATLRSQGKIAVATATSGVAASIMPGGRTAHSRFKIPLTIDDGGVCSFTKQSGTAELLRKASLIIWDEASMTKRQAVEALDNSMRDIMGRPELPFGGKTIVFGGDFRQVLPVVRKGSRAQVVASSLRMSYLWESMSHLKLVSNMRAKNDPWFAEYLLRVGGGTEDTNSDNDICLPDEVCVPYSGSDNDLDKLIEFVFPNLNENMSHSTYITSRAILSTRNDWVDMINAKMIDRFQGEHMVYHSFDSAMDDPHNYYPPEFLNALTPNGLPPHVLKLKIGCPVILLRNIDPANGLCNGTRLVVRGFQRNSIDAEIVLGQHAGKRIFLPRIPLCPSDEEMFPFQFKRKQFPIRLSFAMTVNKAQGQTIPNVGVYLPEPVFSHGQLYVALSRATARSNIKILAIPTFDGKKRSRKGVRKNPTVDCGTCTKNIVYKEVLTN</sequence>
<dbReference type="InterPro" id="IPR035985">
    <property type="entry name" value="Ubiquitin-activating_enz"/>
</dbReference>
<evidence type="ECO:0000256" key="1">
    <source>
        <dbReference type="RuleBase" id="RU363044"/>
    </source>
</evidence>
<feature type="domain" description="DNA helicase Pif1-like 2B" evidence="6">
    <location>
        <begin position="1667"/>
        <end position="1713"/>
    </location>
</feature>
<dbReference type="EC" id="5.6.2.3" evidence="1"/>
<evidence type="ECO:0000256" key="3">
    <source>
        <dbReference type="SAM" id="MobiDB-lite"/>
    </source>
</evidence>
<dbReference type="FunFam" id="3.40.50.300:FF:002884">
    <property type="entry name" value="ATP-dependent DNA helicase"/>
    <property type="match status" value="1"/>
</dbReference>
<evidence type="ECO:0000259" key="4">
    <source>
        <dbReference type="Pfam" id="PF05970"/>
    </source>
</evidence>
<dbReference type="EMBL" id="NCVQ01000005">
    <property type="protein sequence ID" value="PWZ29491.1"/>
    <property type="molecule type" value="Genomic_DNA"/>
</dbReference>
<dbReference type="PANTHER" id="PTHR10492">
    <property type="match status" value="1"/>
</dbReference>
<feature type="coiled-coil region" evidence="2">
    <location>
        <begin position="273"/>
        <end position="300"/>
    </location>
</feature>
<proteinExistence type="inferred from homology"/>
<dbReference type="InterPro" id="IPR025476">
    <property type="entry name" value="Helitron_helicase-like"/>
</dbReference>
<keyword evidence="1" id="KW-0234">DNA repair</keyword>
<evidence type="ECO:0000256" key="2">
    <source>
        <dbReference type="SAM" id="Coils"/>
    </source>
</evidence>
<dbReference type="GO" id="GO:0016887">
    <property type="term" value="F:ATP hydrolysis activity"/>
    <property type="evidence" value="ECO:0007669"/>
    <property type="project" value="RHEA"/>
</dbReference>
<accession>A0A3L6FB24</accession>
<protein>
    <recommendedName>
        <fullName evidence="1">ATP-dependent DNA helicase</fullName>
        <ecNumber evidence="1">5.6.2.3</ecNumber>
    </recommendedName>
</protein>
<dbReference type="GO" id="GO:0008641">
    <property type="term" value="F:ubiquitin-like modifier activating enzyme activity"/>
    <property type="evidence" value="ECO:0007669"/>
    <property type="project" value="InterPro"/>
</dbReference>
<dbReference type="CDD" id="cd18809">
    <property type="entry name" value="SF1_C_RecD"/>
    <property type="match status" value="1"/>
</dbReference>
<dbReference type="Pfam" id="PF21530">
    <property type="entry name" value="Pif1_2B_dom"/>
    <property type="match status" value="1"/>
</dbReference>
<dbReference type="GO" id="GO:0006310">
    <property type="term" value="P:DNA recombination"/>
    <property type="evidence" value="ECO:0007669"/>
    <property type="project" value="UniProtKB-KW"/>
</dbReference>
<dbReference type="Proteomes" id="UP000251960">
    <property type="component" value="Chromosome 4"/>
</dbReference>
<dbReference type="SUPFAM" id="SSF69572">
    <property type="entry name" value="Activating enzymes of the ubiquitin-like proteins"/>
    <property type="match status" value="1"/>
</dbReference>
<comment type="caution">
    <text evidence="7">The sequence shown here is derived from an EMBL/GenBank/DDBJ whole genome shotgun (WGS) entry which is preliminary data.</text>
</comment>
<dbReference type="GO" id="GO:0006281">
    <property type="term" value="P:DNA repair"/>
    <property type="evidence" value="ECO:0007669"/>
    <property type="project" value="UniProtKB-KW"/>
</dbReference>
<evidence type="ECO:0000313" key="8">
    <source>
        <dbReference type="Proteomes" id="UP000251960"/>
    </source>
</evidence>
<keyword evidence="1" id="KW-0378">Hydrolase</keyword>
<evidence type="ECO:0000313" key="7">
    <source>
        <dbReference type="EMBL" id="PWZ29491.1"/>
    </source>
</evidence>
<feature type="region of interest" description="Disordered" evidence="3">
    <location>
        <begin position="430"/>
        <end position="458"/>
    </location>
</feature>
<dbReference type="SUPFAM" id="SSF52540">
    <property type="entry name" value="P-loop containing nucleoside triphosphate hydrolases"/>
    <property type="match status" value="2"/>
</dbReference>